<dbReference type="Gene3D" id="1.50.10.10">
    <property type="match status" value="1"/>
</dbReference>
<dbReference type="PANTHER" id="PTHR31616">
    <property type="entry name" value="TREHALASE"/>
    <property type="match status" value="1"/>
</dbReference>
<proteinExistence type="predicted"/>
<sequence length="677" mass="77421">MPRDIPIANGNLLITFDSRYTLRDVYFPYVGLENHTRGQACRFGVWVDGQMSWIHEPSWQKSLKYENDTLVTEVTATHWGLGIQLKCHDCVDFDRDLYVRKVEIENLLPMPRDVRLFWHHDFNLWASSEGNTAYYAPNLQAMIHYKGKCWMLANVCVDGDPPKFGVRHYAVGVSRAHGAEGTWRDAEDGVLERNPIAQGAVDSTIGAHIQLDRTATVYYWLAAAEDYAGVKLIDALVKERGAEFFIHRVRTYWNRWVNKDDIPYGDLPDSIVTLYKQSLLILRTQIDNRGAILAANDSDYLDFNNDTYSYMWPRDGALVAYALDLAGQPDITRNFYNFCKDVLLPEGYLLHKYNPDKSLGSSWHPWTDGEGNPQLPIQEDETALVIWALWEHYQRYRDVEFIRTLYSPLIRRAGDFLASYRDTHTGLPGASYDLWEERHGIHTFTVAAVWAGLNAAALFAETFGDFERVETFNTARDEIKVAAAKHLWDPERERFVRRITIDRATGAIDADVNIDSSLYGVFQFGMFPADDPMVVSTMTQIEQRLWCRTDIGGVARYENDYYHQVSQDVANVPGNPWIICTLWLAEWYIAKAKSLPDLSRALEILDWVRKHTLDSGVLAEQLHPYSGGPISVSPLTWSHATVVMTVREYIAKLDHLCEAATKEALLSGEMDLYEMAE</sequence>
<dbReference type="KEGG" id="ccot:CCAX7_002320"/>
<dbReference type="EMBL" id="AP025739">
    <property type="protein sequence ID" value="BDI28181.1"/>
    <property type="molecule type" value="Genomic_DNA"/>
</dbReference>
<dbReference type="GO" id="GO:0004553">
    <property type="term" value="F:hydrolase activity, hydrolyzing O-glycosyl compounds"/>
    <property type="evidence" value="ECO:0007669"/>
    <property type="project" value="UniProtKB-ARBA"/>
</dbReference>
<name>A0A402CRZ2_9BACT</name>
<reference evidence="1 2" key="1">
    <citation type="journal article" date="2019" name="Int. J. Syst. Evol. Microbiol.">
        <title>Capsulimonas corticalis gen. nov., sp. nov., an aerobic capsulated bacterium, of a novel bacterial order, Capsulimonadales ord. nov., of the class Armatimonadia of the phylum Armatimonadetes.</title>
        <authorList>
            <person name="Li J."/>
            <person name="Kudo C."/>
            <person name="Tonouchi A."/>
        </authorList>
    </citation>
    <scope>NUCLEOTIDE SEQUENCE [LARGE SCALE GENOMIC DNA]</scope>
    <source>
        <strain evidence="1 2">AX-7</strain>
    </source>
</reference>
<evidence type="ECO:0000313" key="1">
    <source>
        <dbReference type="EMBL" id="BDI28181.1"/>
    </source>
</evidence>
<evidence type="ECO:0000313" key="2">
    <source>
        <dbReference type="Proteomes" id="UP000287394"/>
    </source>
</evidence>
<accession>A0A402CRZ2</accession>
<dbReference type="InterPro" id="IPR011613">
    <property type="entry name" value="GH15-like"/>
</dbReference>
<protein>
    <submittedName>
        <fullName evidence="1">Glucan 1,3-alpha-glucosidase</fullName>
    </submittedName>
</protein>
<keyword evidence="2" id="KW-1185">Reference proteome</keyword>
<dbReference type="AlphaFoldDB" id="A0A402CRZ2"/>
<dbReference type="PANTHER" id="PTHR31616:SF13">
    <property type="entry name" value="GLUCAN 1,4-ALPHA-GLUCOSIDASE"/>
    <property type="match status" value="1"/>
</dbReference>
<dbReference type="GO" id="GO:0005975">
    <property type="term" value="P:carbohydrate metabolic process"/>
    <property type="evidence" value="ECO:0007669"/>
    <property type="project" value="InterPro"/>
</dbReference>
<dbReference type="RefSeq" id="WP_119320129.1">
    <property type="nucleotide sequence ID" value="NZ_AP025739.1"/>
</dbReference>
<organism evidence="1 2">
    <name type="scientific">Capsulimonas corticalis</name>
    <dbReference type="NCBI Taxonomy" id="2219043"/>
    <lineage>
        <taxon>Bacteria</taxon>
        <taxon>Bacillati</taxon>
        <taxon>Armatimonadota</taxon>
        <taxon>Armatimonadia</taxon>
        <taxon>Capsulimonadales</taxon>
        <taxon>Capsulimonadaceae</taxon>
        <taxon>Capsulimonas</taxon>
    </lineage>
</organism>
<dbReference type="SUPFAM" id="SSF48208">
    <property type="entry name" value="Six-hairpin glycosidases"/>
    <property type="match status" value="1"/>
</dbReference>
<dbReference type="Proteomes" id="UP000287394">
    <property type="component" value="Chromosome"/>
</dbReference>
<dbReference type="InterPro" id="IPR012341">
    <property type="entry name" value="6hp_glycosidase-like_sf"/>
</dbReference>
<dbReference type="InterPro" id="IPR008928">
    <property type="entry name" value="6-hairpin_glycosidase_sf"/>
</dbReference>
<dbReference type="OrthoDB" id="3902805at2"/>
<gene>
    <name evidence="1" type="ORF">CCAX7_002320</name>
</gene>
<dbReference type="Pfam" id="PF00723">
    <property type="entry name" value="Glyco_hydro_15"/>
    <property type="match status" value="1"/>
</dbReference>